<comment type="caution">
    <text evidence="1">The sequence shown here is derived from an EMBL/GenBank/DDBJ whole genome shotgun (WGS) entry which is preliminary data.</text>
</comment>
<name>A0A9X2HIP8_9SPHN</name>
<evidence type="ECO:0000313" key="2">
    <source>
        <dbReference type="Proteomes" id="UP001139451"/>
    </source>
</evidence>
<dbReference type="RefSeq" id="WP_254292477.1">
    <property type="nucleotide sequence ID" value="NZ_JAMLDX010000004.1"/>
</dbReference>
<accession>A0A9X2HIP8</accession>
<dbReference type="EMBL" id="JAMLDX010000004">
    <property type="protein sequence ID" value="MCP3730357.1"/>
    <property type="molecule type" value="Genomic_DNA"/>
</dbReference>
<evidence type="ECO:0000313" key="1">
    <source>
        <dbReference type="EMBL" id="MCP3730357.1"/>
    </source>
</evidence>
<gene>
    <name evidence="1" type="ORF">M9978_07935</name>
</gene>
<protein>
    <submittedName>
        <fullName evidence="1">Uncharacterized protein</fullName>
    </submittedName>
</protein>
<proteinExistence type="predicted"/>
<sequence>MNKKSREERDFRPAMDALAFQSGVFPADQAGAVAGDDAARLRVAQAWQRANQLLSDVFDPALFASPAWSIMLELFIAQAASRADADRPQASDADFSSATRARYLTALAERGWVETAGQAGCRTETEARLTQLGLEFVVHALDGVMISNQRHGIGHLRVVQ</sequence>
<organism evidence="1 2">
    <name type="scientific">Sphingomonas tagetis</name>
    <dbReference type="NCBI Taxonomy" id="2949092"/>
    <lineage>
        <taxon>Bacteria</taxon>
        <taxon>Pseudomonadati</taxon>
        <taxon>Pseudomonadota</taxon>
        <taxon>Alphaproteobacteria</taxon>
        <taxon>Sphingomonadales</taxon>
        <taxon>Sphingomonadaceae</taxon>
        <taxon>Sphingomonas</taxon>
    </lineage>
</organism>
<keyword evidence="2" id="KW-1185">Reference proteome</keyword>
<reference evidence="1" key="1">
    <citation type="submission" date="2022-05" db="EMBL/GenBank/DDBJ databases">
        <title>Sphingomonas sp. strain MG17 Genome sequencing and assembly.</title>
        <authorList>
            <person name="Kim I."/>
        </authorList>
    </citation>
    <scope>NUCLEOTIDE SEQUENCE</scope>
    <source>
        <strain evidence="1">MG17</strain>
    </source>
</reference>
<dbReference type="Proteomes" id="UP001139451">
    <property type="component" value="Unassembled WGS sequence"/>
</dbReference>
<dbReference type="AlphaFoldDB" id="A0A9X2HIP8"/>